<protein>
    <submittedName>
        <fullName evidence="1">P-loop containing nucleoside triphosphate hydrolase protein</fullName>
    </submittedName>
</protein>
<sequence length="1605" mass="176580">MDDTQVVLNAGRSVFSTALYYVRQSNAIWLHPFVIPAYVAAASALTWVIGLLISHGPLAARLSTPNEEPAESEARPGFVSEVKEHIEKLGGNTIFVFKFLRLLSVVALLGLQVASFERAKDGYTKREWNDLILTITYLYASFLAVLSVAAAYKRATTAARHLTIVLLSAFAVYAYRDLWPLATFTLAPLDQREGSLLWARIAVLGIASILIPLAIPRKYVPHDPKDPSPEPNPEQTAPILSMALYTFLDPIIFLANRVPHLSHDQLPPIADYDHARNLVQRSFKHLDVFSGSPKRHLFFGFMKVFSREYIALTFLISLKAVTGFFGPLGINRLLAYLETHGEGAVVRPWVWISCLLLGPLLGTVTLQWYIFIGTGILVRVEGIITQLVFEHALRIRMKAETSKSGTSTVNTPDNRSVTSSPELESENTAEPGHPIEEGSNGSRDETVRASTPSTHSSNAKGKGKAKDSEAKTPEPGANKQESNLVGKINNLVSTDLNNITDGRNFLFLILYMPFQLALCIWFLYAILGWSAFVGMAVMIALFPLPGYVSKVIQTVQKETMKKTDARVQAVTETMGVLRMIKLFGWEPKIDDKVAEKRDLELKFIKKRQLLNLLNGDLNYVIPIFVMIATFTVYTGIMKQSMKPSTVFSSMAVFDLMRDQLHGIFYMIPTLIQAKVSLDRVDEFLHETELLDEFAGPEDEAARALLSDASRFDEDVIGFENASFTWSTEDASDGAATPSSRKFTLRIDDRLQFKRGAINLIIGPTGSGKTSLLMALLGEMHFVPLGPRSWYHLPRKGGVAYAAQESWVQNETIRDNILFGAPYDEARYEKVVHQCGLKRDLSLFEAGDKTEVGEKGLTLSGGQKARVTLARAIYSSAEIILLDDVLAALDVHTARWIVDKCFKGDLIRGRTVILVTHNVAMASPIAEYVVSLGLDGTIVSRGSVSEALAKDEILQEELQEELQEIQADDKEIDAESPDEKAKQADGKLILAEEVAEGHVSWDSLKLFFKALGGSHVTLFWIVFLGGMILCDGAMSAQTWWMGYWAEQYDLVTDPSEVNIAYYLAIFCLLCAIGITVYTIGTAVYVFGALRASKSIHRRLMQSVLGTTLRWLDTTPTSRVIARCTQDIRALDGPVADALCGVVEISVAMMIKLGAVVLLTPVFLIPGVLVFALGGWCGQIYMRAQIAVKREQSNARAPVLGHFGAAIAGLTSIRAYGAQAAFRQESYKRIDRYTRAARVFWDLNRWVSLRIDILGGVFASALGAWLIYGPEGSTALPSNTGFSLNMAVGFSGMIIWWVRMLNHFEVQGNSLERILAYMKIEQEPKSTKDGVPPAYWPASGDLRVEKLSARYSEDGPKVLHDVSFHIQSGERVGVVGRTGSGKSTLTLSLLRGIFTEGTVYFDGIPTSSVNLEALRSSITIIPQMPELLSGTLRENLDPFDQHDDATLNSALRAAGLFSLQAEDDDSRVTLDSAIAGGGGNLSVGQRQILALARAIVRGSKLLILDEATSAIDYATDTIIQSSLRNELKGDVTLITIAHRLQTIMDADKIMVLDAGRIVEFGTPSELLKIEDGRLRSLVDESGDKEVLYAMAASHQHARDVTLIGQSS</sequence>
<dbReference type="Proteomes" id="UP000814033">
    <property type="component" value="Unassembled WGS sequence"/>
</dbReference>
<organism evidence="1 2">
    <name type="scientific">Auriscalpium vulgare</name>
    <dbReference type="NCBI Taxonomy" id="40419"/>
    <lineage>
        <taxon>Eukaryota</taxon>
        <taxon>Fungi</taxon>
        <taxon>Dikarya</taxon>
        <taxon>Basidiomycota</taxon>
        <taxon>Agaricomycotina</taxon>
        <taxon>Agaricomycetes</taxon>
        <taxon>Russulales</taxon>
        <taxon>Auriscalpiaceae</taxon>
        <taxon>Auriscalpium</taxon>
    </lineage>
</organism>
<evidence type="ECO:0000313" key="2">
    <source>
        <dbReference type="Proteomes" id="UP000814033"/>
    </source>
</evidence>
<name>A0ACB8RN46_9AGAM</name>
<proteinExistence type="predicted"/>
<evidence type="ECO:0000313" key="1">
    <source>
        <dbReference type="EMBL" id="KAI0045217.1"/>
    </source>
</evidence>
<reference evidence="1" key="2">
    <citation type="journal article" date="2022" name="New Phytol.">
        <title>Evolutionary transition to the ectomycorrhizal habit in the genomes of a hyperdiverse lineage of mushroom-forming fungi.</title>
        <authorList>
            <person name="Looney B."/>
            <person name="Miyauchi S."/>
            <person name="Morin E."/>
            <person name="Drula E."/>
            <person name="Courty P.E."/>
            <person name="Kohler A."/>
            <person name="Kuo A."/>
            <person name="LaButti K."/>
            <person name="Pangilinan J."/>
            <person name="Lipzen A."/>
            <person name="Riley R."/>
            <person name="Andreopoulos W."/>
            <person name="He G."/>
            <person name="Johnson J."/>
            <person name="Nolan M."/>
            <person name="Tritt A."/>
            <person name="Barry K.W."/>
            <person name="Grigoriev I.V."/>
            <person name="Nagy L.G."/>
            <person name="Hibbett D."/>
            <person name="Henrissat B."/>
            <person name="Matheny P.B."/>
            <person name="Labbe J."/>
            <person name="Martin F.M."/>
        </authorList>
    </citation>
    <scope>NUCLEOTIDE SEQUENCE</scope>
    <source>
        <strain evidence="1">FP105234-sp</strain>
    </source>
</reference>
<dbReference type="EMBL" id="MU275958">
    <property type="protein sequence ID" value="KAI0045217.1"/>
    <property type="molecule type" value="Genomic_DNA"/>
</dbReference>
<reference evidence="1" key="1">
    <citation type="submission" date="2021-02" db="EMBL/GenBank/DDBJ databases">
        <authorList>
            <consortium name="DOE Joint Genome Institute"/>
            <person name="Ahrendt S."/>
            <person name="Looney B.P."/>
            <person name="Miyauchi S."/>
            <person name="Morin E."/>
            <person name="Drula E."/>
            <person name="Courty P.E."/>
            <person name="Chicoki N."/>
            <person name="Fauchery L."/>
            <person name="Kohler A."/>
            <person name="Kuo A."/>
            <person name="Labutti K."/>
            <person name="Pangilinan J."/>
            <person name="Lipzen A."/>
            <person name="Riley R."/>
            <person name="Andreopoulos W."/>
            <person name="He G."/>
            <person name="Johnson J."/>
            <person name="Barry K.W."/>
            <person name="Grigoriev I.V."/>
            <person name="Nagy L."/>
            <person name="Hibbett D."/>
            <person name="Henrissat B."/>
            <person name="Matheny P.B."/>
            <person name="Labbe J."/>
            <person name="Martin F."/>
        </authorList>
    </citation>
    <scope>NUCLEOTIDE SEQUENCE</scope>
    <source>
        <strain evidence="1">FP105234-sp</strain>
    </source>
</reference>
<gene>
    <name evidence="1" type="ORF">FA95DRAFT_1607901</name>
</gene>
<keyword evidence="1" id="KW-0378">Hydrolase</keyword>
<comment type="caution">
    <text evidence="1">The sequence shown here is derived from an EMBL/GenBank/DDBJ whole genome shotgun (WGS) entry which is preliminary data.</text>
</comment>
<accession>A0ACB8RN46</accession>
<keyword evidence="2" id="KW-1185">Reference proteome</keyword>